<proteinExistence type="predicted"/>
<gene>
    <name evidence="2" type="ORF">RO03_12080</name>
</gene>
<feature type="transmembrane region" description="Helical" evidence="1">
    <location>
        <begin position="34"/>
        <end position="51"/>
    </location>
</feature>
<keyword evidence="1" id="KW-1133">Transmembrane helix</keyword>
<comment type="caution">
    <text evidence="2">The sequence shown here is derived from an EMBL/GenBank/DDBJ whole genome shotgun (WGS) entry which is preliminary data.</text>
</comment>
<keyword evidence="1" id="KW-0812">Transmembrane</keyword>
<accession>A0A101K557</accession>
<keyword evidence="1" id="KW-0472">Membrane</keyword>
<evidence type="ECO:0000313" key="3">
    <source>
        <dbReference type="Proteomes" id="UP000054800"/>
    </source>
</evidence>
<organism evidence="2 3">
    <name type="scientific">Fusobacterium nucleatum subsp. nucleatum</name>
    <dbReference type="NCBI Taxonomy" id="76856"/>
    <lineage>
        <taxon>Bacteria</taxon>
        <taxon>Fusobacteriati</taxon>
        <taxon>Fusobacteriota</taxon>
        <taxon>Fusobacteriia</taxon>
        <taxon>Fusobacteriales</taxon>
        <taxon>Fusobacteriaceae</taxon>
        <taxon>Fusobacterium</taxon>
    </lineage>
</organism>
<reference evidence="2 3" key="1">
    <citation type="submission" date="2015-10" db="EMBL/GenBank/DDBJ databases">
        <authorList>
            <person name="Gilbert D.G."/>
        </authorList>
    </citation>
    <scope>NUCLEOTIDE SEQUENCE [LARGE SCALE GENOMIC DNA]</scope>
    <source>
        <strain evidence="2 3">ChDC F311</strain>
    </source>
</reference>
<evidence type="ECO:0000256" key="1">
    <source>
        <dbReference type="SAM" id="Phobius"/>
    </source>
</evidence>
<name>A0A101K557_FUSNC</name>
<dbReference type="EMBL" id="LMVH01000003">
    <property type="protein sequence ID" value="KUL97719.1"/>
    <property type="molecule type" value="Genomic_DNA"/>
</dbReference>
<dbReference type="Proteomes" id="UP000054800">
    <property type="component" value="Unassembled WGS sequence"/>
</dbReference>
<protein>
    <submittedName>
        <fullName evidence="2">Uncharacterized protein</fullName>
    </submittedName>
</protein>
<evidence type="ECO:0000313" key="2">
    <source>
        <dbReference type="EMBL" id="KUL97719.1"/>
    </source>
</evidence>
<dbReference type="RefSeq" id="WP_005903872.1">
    <property type="nucleotide sequence ID" value="NZ_CP056014.1"/>
</dbReference>
<feature type="transmembrane region" description="Helical" evidence="1">
    <location>
        <begin position="7"/>
        <end position="28"/>
    </location>
</feature>
<dbReference type="AlphaFoldDB" id="A0A101K557"/>
<sequence length="55" mass="6323">MTKLKIIGNLIITIILVIIIDFFVSKVFKSEFSVYQNILTGITAYIGYYFATKKK</sequence>